<dbReference type="Pfam" id="PF14383">
    <property type="entry name" value="VARLMGL"/>
    <property type="match status" value="1"/>
</dbReference>
<dbReference type="EMBL" id="KV875879">
    <property type="protein sequence ID" value="RZR73298.1"/>
    <property type="molecule type" value="Genomic_DNA"/>
</dbReference>
<gene>
    <name evidence="3" type="ORF">BHM03_00022530</name>
</gene>
<sequence length="677" mass="74728">MVGQLLLLLHYSLEKTTSPTSNEREEETARVHRSGPASVVAASPCLPSSHWEQQRRMDPPIKWVQSVGKDPQEAEGLLLVLLRLLVLRDVDESRHRISSWWGWRQVFFLLNLPRRSYASCFRQWNPRRGCRLRRLRWRGGKAMAFGENGDVQLLEISRGARRLSYMVSSWFKVANLDGGSKNAGRGLPKTKEKAGFLGKGGELQGSRRLAVQEEEKLCGSRSWRSCGEELKEVIRDSLYGRSLLLNSSDDEKASSSRSLGFHQASGSNASRRYEEEVNRRNPTTASGKPVKMKAPSLIARLMGLERVPAESIKRKQLVRAPEARRSTPQKIERSRRFDMDDEATSSRRGGAKQEELGSCKTSGRRAAHESETKEVEILKKPEARWSKKSGTAAASACDGRQKSGLDRKQAQSRREVKTAAAPPVVHVHAKKTRTASTEPRKQSIAFGRPVSRSSTVPASAEKKITGSKPAQKAAKFKPSTSPGKAKAAAAAKLAGSEAGNTARREDKEGYLEGFLLSFLSHGYELSLAAGAPPARHGQTEPEEVDEDAKLYWDCAEESGARRSHHRDLCGHPLLRACSRSSSAADDAAVDELVGEISRGMRRLAGYGEADEEVASTDGLYVRLERDLGGRDGWLNAMWDLGWRNGICVEEVGGVVGQVEERVMSALLDEAAMELKHC</sequence>
<accession>A0A445MGH0</accession>
<dbReference type="PANTHER" id="PTHR34282">
    <property type="entry name" value="OS01G0228800 PROTEIN-RELATED"/>
    <property type="match status" value="1"/>
</dbReference>
<evidence type="ECO:0000313" key="3">
    <source>
        <dbReference type="EMBL" id="RZR73298.1"/>
    </source>
</evidence>
<evidence type="ECO:0000259" key="2">
    <source>
        <dbReference type="Pfam" id="PF14383"/>
    </source>
</evidence>
<protein>
    <recommendedName>
        <fullName evidence="2">DUF3741 domain-containing protein</fullName>
    </recommendedName>
</protein>
<evidence type="ECO:0000256" key="1">
    <source>
        <dbReference type="SAM" id="MobiDB-lite"/>
    </source>
</evidence>
<dbReference type="InterPro" id="IPR032795">
    <property type="entry name" value="DUF3741-assoc"/>
</dbReference>
<feature type="region of interest" description="Disordered" evidence="1">
    <location>
        <begin position="250"/>
        <end position="293"/>
    </location>
</feature>
<dbReference type="Proteomes" id="UP000290560">
    <property type="component" value="Unassembled WGS sequence"/>
</dbReference>
<feature type="region of interest" description="Disordered" evidence="1">
    <location>
        <begin position="315"/>
        <end position="483"/>
    </location>
</feature>
<dbReference type="AlphaFoldDB" id="A0A445MGH0"/>
<reference evidence="3" key="1">
    <citation type="journal article" date="2018" name="Data Brief">
        <title>Genome sequence data from 17 accessions of Ensete ventricosum, a staple food crop for millions in Ethiopia.</title>
        <authorList>
            <person name="Yemataw Z."/>
            <person name="Muzemil S."/>
            <person name="Ambachew D."/>
            <person name="Tripathi L."/>
            <person name="Tesfaye K."/>
            <person name="Chala A."/>
            <person name="Farbos A."/>
            <person name="O'Neill P."/>
            <person name="Moore K."/>
            <person name="Grant M."/>
            <person name="Studholme D.J."/>
        </authorList>
    </citation>
    <scope>NUCLEOTIDE SEQUENCE [LARGE SCALE GENOMIC DNA]</scope>
    <source>
        <tissue evidence="3">Leaf</tissue>
    </source>
</reference>
<feature type="domain" description="DUF3741" evidence="2">
    <location>
        <begin position="291"/>
        <end position="311"/>
    </location>
</feature>
<name>A0A445MGH0_ENSVE</name>
<feature type="compositionally biased region" description="Basic and acidic residues" evidence="1">
    <location>
        <begin position="399"/>
        <end position="417"/>
    </location>
</feature>
<proteinExistence type="predicted"/>
<feature type="compositionally biased region" description="Basic and acidic residues" evidence="1">
    <location>
        <begin position="321"/>
        <end position="338"/>
    </location>
</feature>
<dbReference type="PANTHER" id="PTHR34282:SF2">
    <property type="entry name" value="DUF3741 DOMAIN-CONTAINING PROTEIN"/>
    <property type="match status" value="1"/>
</dbReference>
<feature type="compositionally biased region" description="Basic and acidic residues" evidence="1">
    <location>
        <begin position="366"/>
        <end position="385"/>
    </location>
</feature>
<organism evidence="3">
    <name type="scientific">Ensete ventricosum</name>
    <name type="common">Abyssinian banana</name>
    <name type="synonym">Musa ensete</name>
    <dbReference type="NCBI Taxonomy" id="4639"/>
    <lineage>
        <taxon>Eukaryota</taxon>
        <taxon>Viridiplantae</taxon>
        <taxon>Streptophyta</taxon>
        <taxon>Embryophyta</taxon>
        <taxon>Tracheophyta</taxon>
        <taxon>Spermatophyta</taxon>
        <taxon>Magnoliopsida</taxon>
        <taxon>Liliopsida</taxon>
        <taxon>Zingiberales</taxon>
        <taxon>Musaceae</taxon>
        <taxon>Ensete</taxon>
    </lineage>
</organism>